<protein>
    <submittedName>
        <fullName evidence="2">Uncharacterized protein</fullName>
    </submittedName>
</protein>
<evidence type="ECO:0000256" key="1">
    <source>
        <dbReference type="SAM" id="MobiDB-lite"/>
    </source>
</evidence>
<reference evidence="2 3" key="1">
    <citation type="submission" date="2019-10" db="EMBL/GenBank/DDBJ databases">
        <authorList>
            <person name="Palmer J.M."/>
        </authorList>
    </citation>
    <scope>NUCLEOTIDE SEQUENCE [LARGE SCALE GENOMIC DNA]</scope>
    <source>
        <strain evidence="2 3">TWF696</strain>
    </source>
</reference>
<name>A0AAV9UIL6_9PEZI</name>
<feature type="region of interest" description="Disordered" evidence="1">
    <location>
        <begin position="235"/>
        <end position="263"/>
    </location>
</feature>
<dbReference type="Proteomes" id="UP001375240">
    <property type="component" value="Unassembled WGS sequence"/>
</dbReference>
<evidence type="ECO:0000313" key="2">
    <source>
        <dbReference type="EMBL" id="KAK6341607.1"/>
    </source>
</evidence>
<gene>
    <name evidence="2" type="ORF">TWF696_008678</name>
</gene>
<comment type="caution">
    <text evidence="2">The sequence shown here is derived from an EMBL/GenBank/DDBJ whole genome shotgun (WGS) entry which is preliminary data.</text>
</comment>
<organism evidence="2 3">
    <name type="scientific">Orbilia brochopaga</name>
    <dbReference type="NCBI Taxonomy" id="3140254"/>
    <lineage>
        <taxon>Eukaryota</taxon>
        <taxon>Fungi</taxon>
        <taxon>Dikarya</taxon>
        <taxon>Ascomycota</taxon>
        <taxon>Pezizomycotina</taxon>
        <taxon>Orbiliomycetes</taxon>
        <taxon>Orbiliales</taxon>
        <taxon>Orbiliaceae</taxon>
        <taxon>Orbilia</taxon>
    </lineage>
</organism>
<sequence>MDLDTPTPKKKTTSLLEEFNKAHDAEGQNRTAEGPQQKDEEEDEEEGLDDEQRRSLMHDLKNAMVEAKCDPHTMASAASRVNLPLSDEVLPVLEPNFSWVWASDAPLYDESTASQIDQTNKLGYIQGIFQLLIITGNWATKSMWWEAVAEELLVRGTATRINCESNARTLIDDCIQRNPNFEKDIMAAGIARMLTTNVRGGEPAVRRPKLDAKLWSMKQAGQMVYKGLIGPKTLRSQGRPCNGPLADLSSDEESPPPLVEDTSPVQDLSLVKDTSLPKTITLIENTLPVGEQVIVKTSPLAENMPIAKPSPLIGSSPVLNSDAVAMSTPMARNTLFAENTFSVGSTFRDEGSSMDEDMPTEGNISVMTLETKETVVYQFQVADDDTDL</sequence>
<keyword evidence="3" id="KW-1185">Reference proteome</keyword>
<proteinExistence type="predicted"/>
<dbReference type="EMBL" id="JAVHNQ010000007">
    <property type="protein sequence ID" value="KAK6341607.1"/>
    <property type="molecule type" value="Genomic_DNA"/>
</dbReference>
<feature type="compositionally biased region" description="Basic and acidic residues" evidence="1">
    <location>
        <begin position="18"/>
        <end position="27"/>
    </location>
</feature>
<accession>A0AAV9UIL6</accession>
<dbReference type="AlphaFoldDB" id="A0AAV9UIL6"/>
<feature type="compositionally biased region" description="Acidic residues" evidence="1">
    <location>
        <begin position="39"/>
        <end position="49"/>
    </location>
</feature>
<feature type="region of interest" description="Disordered" evidence="1">
    <location>
        <begin position="1"/>
        <end position="51"/>
    </location>
</feature>
<evidence type="ECO:0000313" key="3">
    <source>
        <dbReference type="Proteomes" id="UP001375240"/>
    </source>
</evidence>